<dbReference type="AlphaFoldDB" id="A0A0E9MY15"/>
<evidence type="ECO:0000256" key="1">
    <source>
        <dbReference type="SAM" id="SignalP"/>
    </source>
</evidence>
<comment type="caution">
    <text evidence="2">The sequence shown here is derived from an EMBL/GenBank/DDBJ whole genome shotgun (WGS) entry which is preliminary data.</text>
</comment>
<evidence type="ECO:0000313" key="3">
    <source>
        <dbReference type="Proteomes" id="UP000033121"/>
    </source>
</evidence>
<gene>
    <name evidence="2" type="ORF">FPE01S_01_10280</name>
</gene>
<dbReference type="EMBL" id="BBWV01000001">
    <property type="protein sequence ID" value="GAO42015.1"/>
    <property type="molecule type" value="Genomic_DNA"/>
</dbReference>
<organism evidence="2 3">
    <name type="scientific">Flavihumibacter petaseus NBRC 106054</name>
    <dbReference type="NCBI Taxonomy" id="1220578"/>
    <lineage>
        <taxon>Bacteria</taxon>
        <taxon>Pseudomonadati</taxon>
        <taxon>Bacteroidota</taxon>
        <taxon>Chitinophagia</taxon>
        <taxon>Chitinophagales</taxon>
        <taxon>Chitinophagaceae</taxon>
        <taxon>Flavihumibacter</taxon>
    </lineage>
</organism>
<keyword evidence="3" id="KW-1185">Reference proteome</keyword>
<dbReference type="Proteomes" id="UP000033121">
    <property type="component" value="Unassembled WGS sequence"/>
</dbReference>
<proteinExistence type="predicted"/>
<feature type="signal peptide" evidence="1">
    <location>
        <begin position="1"/>
        <end position="19"/>
    </location>
</feature>
<dbReference type="PROSITE" id="PS51257">
    <property type="entry name" value="PROKAR_LIPOPROTEIN"/>
    <property type="match status" value="1"/>
</dbReference>
<dbReference type="STRING" id="1220578.FPE01S_01_10280"/>
<accession>A0A0E9MY15</accession>
<name>A0A0E9MY15_9BACT</name>
<protein>
    <submittedName>
        <fullName evidence="2">Uncharacterized protein</fullName>
    </submittedName>
</protein>
<sequence length="440" mass="50818">MKNLLSVLLALIAFGCSFAQTFKYSDTELYGDNIFNFFLIPAGDKEVHLWKSSKINVTIHRFNKDLHFMEKTVVSRTSGSTSFAEYEKFYFAFHQSLTSLEVFRVEGDSIERISHSPIQDTLRQLNARLPEHKRYELEQTDDFTMLYRRELDRALGVTILHMYCFDSTLRFVNKLVVNVPFLNGSPQHLLLQQMKNKFYTLVNVVADGKQKTGVLEMDPAKATFRQRYFALEDVTSIGEQLFAESGNLYLNLQLLLADGGAGKGDEGYCIWMDSTMSIRASGLINATDEPNWKAGYHYSTGFITTLSGNRLLLIDLANKPITLNGYNNRSPNDFEMVRYTQLDSAMKPTTIKIYPVSENDLVPVYCINHLEDTYIYCEEKVRNNFILKQYQWQKGLTGGRPMLMDPDMRLNMTFSRQISSDEWLIPYLRRKRCGIVKMRF</sequence>
<feature type="chain" id="PRO_5002430236" evidence="1">
    <location>
        <begin position="20"/>
        <end position="440"/>
    </location>
</feature>
<reference evidence="2 3" key="1">
    <citation type="submission" date="2015-04" db="EMBL/GenBank/DDBJ databases">
        <title>Whole genome shotgun sequence of Flavihumibacter petaseus NBRC 106054.</title>
        <authorList>
            <person name="Miyazawa S."/>
            <person name="Hosoyama A."/>
            <person name="Hashimoto M."/>
            <person name="Noguchi M."/>
            <person name="Tsuchikane K."/>
            <person name="Ohji S."/>
            <person name="Yamazoe A."/>
            <person name="Ichikawa N."/>
            <person name="Kimura A."/>
            <person name="Fujita N."/>
        </authorList>
    </citation>
    <scope>NUCLEOTIDE SEQUENCE [LARGE SCALE GENOMIC DNA]</scope>
    <source>
        <strain evidence="2 3">NBRC 106054</strain>
    </source>
</reference>
<keyword evidence="1" id="KW-0732">Signal</keyword>
<evidence type="ECO:0000313" key="2">
    <source>
        <dbReference type="EMBL" id="GAO42015.1"/>
    </source>
</evidence>
<dbReference type="RefSeq" id="WP_046367783.1">
    <property type="nucleotide sequence ID" value="NZ_BBWV01000001.1"/>
</dbReference>